<dbReference type="EMBL" id="JBBNAF010000006">
    <property type="protein sequence ID" value="KAK9135800.1"/>
    <property type="molecule type" value="Genomic_DNA"/>
</dbReference>
<reference evidence="1 2" key="1">
    <citation type="submission" date="2024-01" db="EMBL/GenBank/DDBJ databases">
        <title>Genome assemblies of Stephania.</title>
        <authorList>
            <person name="Yang L."/>
        </authorList>
    </citation>
    <scope>NUCLEOTIDE SEQUENCE [LARGE SCALE GENOMIC DNA]</scope>
    <source>
        <strain evidence="1">YNDBR</strain>
        <tissue evidence="1">Leaf</tissue>
    </source>
</reference>
<organism evidence="1 2">
    <name type="scientific">Stephania yunnanensis</name>
    <dbReference type="NCBI Taxonomy" id="152371"/>
    <lineage>
        <taxon>Eukaryota</taxon>
        <taxon>Viridiplantae</taxon>
        <taxon>Streptophyta</taxon>
        <taxon>Embryophyta</taxon>
        <taxon>Tracheophyta</taxon>
        <taxon>Spermatophyta</taxon>
        <taxon>Magnoliopsida</taxon>
        <taxon>Ranunculales</taxon>
        <taxon>Menispermaceae</taxon>
        <taxon>Menispermoideae</taxon>
        <taxon>Cissampelideae</taxon>
        <taxon>Stephania</taxon>
    </lineage>
</organism>
<proteinExistence type="predicted"/>
<accession>A0AAP0JLH0</accession>
<sequence>MVFSLFTIPSSVGTNPVGGAPHPVRERASTSENINYDVFYLEFLEVVRIDLKVLNIR</sequence>
<evidence type="ECO:0000313" key="1">
    <source>
        <dbReference type="EMBL" id="KAK9135800.1"/>
    </source>
</evidence>
<protein>
    <submittedName>
        <fullName evidence="1">Uncharacterized protein</fullName>
    </submittedName>
</protein>
<dbReference type="AlphaFoldDB" id="A0AAP0JLH0"/>
<gene>
    <name evidence="1" type="ORF">Syun_015130</name>
</gene>
<keyword evidence="2" id="KW-1185">Reference proteome</keyword>
<dbReference type="Proteomes" id="UP001420932">
    <property type="component" value="Unassembled WGS sequence"/>
</dbReference>
<name>A0AAP0JLH0_9MAGN</name>
<comment type="caution">
    <text evidence="1">The sequence shown here is derived from an EMBL/GenBank/DDBJ whole genome shotgun (WGS) entry which is preliminary data.</text>
</comment>
<evidence type="ECO:0000313" key="2">
    <source>
        <dbReference type="Proteomes" id="UP001420932"/>
    </source>
</evidence>